<keyword evidence="2" id="KW-1185">Reference proteome</keyword>
<accession>A0ACD4NQ14</accession>
<evidence type="ECO:0000313" key="1">
    <source>
        <dbReference type="EMBL" id="WAJ28965.1"/>
    </source>
</evidence>
<gene>
    <name evidence="1" type="ORF">OXU80_01565</name>
</gene>
<name>A0ACD4NQ14_9HYPH</name>
<dbReference type="Proteomes" id="UP001163223">
    <property type="component" value="Chromosome"/>
</dbReference>
<reference evidence="1" key="1">
    <citation type="submission" date="2022-11" db="EMBL/GenBank/DDBJ databases">
        <title>beta-Carotene-producing bacterium, Jeongeuplla avenae sp. nov., alleviates the salt stress of Arabidopsis seedlings.</title>
        <authorList>
            <person name="Jiang L."/>
            <person name="Lee J."/>
        </authorList>
    </citation>
    <scope>NUCLEOTIDE SEQUENCE</scope>
    <source>
        <strain evidence="1">DY_R2A_6</strain>
    </source>
</reference>
<sequence length="180" mass="19433">MATTPEELFRYLSVQGIEVSTVTHPPLFTVADSQALRGTIPGAHTKNLFAKDKKGRHFLVVADEEAQIDLKALSKMLGAAGRLSFASPEAMMELLGVTPGAVTAFGVINDESRRVEVVLDRTLLSHDMVNCHPLTNEATTSLRPADLMAFFRSTGHEPLVLDLPAPEARPENPSDTQGDA</sequence>
<evidence type="ECO:0000313" key="2">
    <source>
        <dbReference type="Proteomes" id="UP001163223"/>
    </source>
</evidence>
<organism evidence="1 2">
    <name type="scientific">Antarcticirhabdus aurantiaca</name>
    <dbReference type="NCBI Taxonomy" id="2606717"/>
    <lineage>
        <taxon>Bacteria</taxon>
        <taxon>Pseudomonadati</taxon>
        <taxon>Pseudomonadota</taxon>
        <taxon>Alphaproteobacteria</taxon>
        <taxon>Hyphomicrobiales</taxon>
        <taxon>Aurantimonadaceae</taxon>
        <taxon>Antarcticirhabdus</taxon>
    </lineage>
</organism>
<protein>
    <submittedName>
        <fullName evidence="1">Prolyl-tRNA synthetase associated domain-containing protein</fullName>
    </submittedName>
</protein>
<dbReference type="EMBL" id="CP113520">
    <property type="protein sequence ID" value="WAJ28965.1"/>
    <property type="molecule type" value="Genomic_DNA"/>
</dbReference>
<proteinExistence type="predicted"/>